<dbReference type="Proteomes" id="UP000225277">
    <property type="component" value="Unassembled WGS sequence"/>
</dbReference>
<dbReference type="GeneID" id="35603675"/>
<reference evidence="1 2" key="1">
    <citation type="submission" date="2016-03" db="EMBL/GenBank/DDBJ databases">
        <authorList>
            <person name="Ploux O."/>
        </authorList>
    </citation>
    <scope>NUCLEOTIDE SEQUENCE [LARGE SCALE GENOMIC DNA]</scope>
    <source>
        <strain evidence="1 2">URUG2</strain>
    </source>
</reference>
<gene>
    <name evidence="1" type="ORF">RCC_08586</name>
</gene>
<dbReference type="RefSeq" id="XP_023629604.1">
    <property type="nucleotide sequence ID" value="XM_023773836.1"/>
</dbReference>
<evidence type="ECO:0000313" key="2">
    <source>
        <dbReference type="Proteomes" id="UP000225277"/>
    </source>
</evidence>
<dbReference type="SUPFAM" id="SSF55961">
    <property type="entry name" value="Bet v1-like"/>
    <property type="match status" value="1"/>
</dbReference>
<evidence type="ECO:0008006" key="3">
    <source>
        <dbReference type="Google" id="ProtNLM"/>
    </source>
</evidence>
<accession>A0A2D3V7K5</accession>
<evidence type="ECO:0000313" key="1">
    <source>
        <dbReference type="EMBL" id="CZT22880.1"/>
    </source>
</evidence>
<protein>
    <recommendedName>
        <fullName evidence="3">Coenzyme Q-binding protein COQ10 START domain-containing protein</fullName>
    </recommendedName>
</protein>
<proteinExistence type="predicted"/>
<sequence>MVHPEVLPTPSISAANAIWTSHGQAIIQVPATEAYSALRDFQSYSVWNKFTPSISTPSGTNNIELNDRISISYRADTRENTTSIPCRVTAVSDNDMTFALRAWLPFVPEWLLVPEKVHKITSRGEDECLYQVYETQSGVLAYAVKYWMGAKQSNMNQSIADALKMHCEKTKRRTH</sequence>
<dbReference type="Gene3D" id="3.30.530.20">
    <property type="match status" value="1"/>
</dbReference>
<dbReference type="AlphaFoldDB" id="A0A2D3V7K5"/>
<keyword evidence="2" id="KW-1185">Reference proteome</keyword>
<organism evidence="1 2">
    <name type="scientific">Ramularia collo-cygni</name>
    <dbReference type="NCBI Taxonomy" id="112498"/>
    <lineage>
        <taxon>Eukaryota</taxon>
        <taxon>Fungi</taxon>
        <taxon>Dikarya</taxon>
        <taxon>Ascomycota</taxon>
        <taxon>Pezizomycotina</taxon>
        <taxon>Dothideomycetes</taxon>
        <taxon>Dothideomycetidae</taxon>
        <taxon>Mycosphaerellales</taxon>
        <taxon>Mycosphaerellaceae</taxon>
        <taxon>Ramularia</taxon>
    </lineage>
</organism>
<dbReference type="EMBL" id="FJUY01000014">
    <property type="protein sequence ID" value="CZT22880.1"/>
    <property type="molecule type" value="Genomic_DNA"/>
</dbReference>
<name>A0A2D3V7K5_9PEZI</name>
<dbReference type="OrthoDB" id="509124at2759"/>
<dbReference type="InterPro" id="IPR023393">
    <property type="entry name" value="START-like_dom_sf"/>
</dbReference>